<keyword evidence="7" id="KW-0456">Lyase</keyword>
<evidence type="ECO:0000313" key="9">
    <source>
        <dbReference type="EMBL" id="SMC48367.1"/>
    </source>
</evidence>
<reference evidence="9 10" key="1">
    <citation type="submission" date="2017-04" db="EMBL/GenBank/DDBJ databases">
        <authorList>
            <person name="Afonso C.L."/>
            <person name="Miller P.J."/>
            <person name="Scott M.A."/>
            <person name="Spackman E."/>
            <person name="Goraichik I."/>
            <person name="Dimitrov K.M."/>
            <person name="Suarez D.L."/>
            <person name="Swayne D.E."/>
        </authorList>
    </citation>
    <scope>NUCLEOTIDE SEQUENCE [LARGE SCALE GENOMIC DNA]</scope>
    <source>
        <strain evidence="9 10">DSM 12816</strain>
    </source>
</reference>
<comment type="similarity">
    <text evidence="1 8">Belongs to the SOS response-associated peptidase family.</text>
</comment>
<organism evidence="9 10">
    <name type="scientific">Papillibacter cinnamivorans DSM 12816</name>
    <dbReference type="NCBI Taxonomy" id="1122930"/>
    <lineage>
        <taxon>Bacteria</taxon>
        <taxon>Bacillati</taxon>
        <taxon>Bacillota</taxon>
        <taxon>Clostridia</taxon>
        <taxon>Eubacteriales</taxon>
        <taxon>Oscillospiraceae</taxon>
        <taxon>Papillibacter</taxon>
    </lineage>
</organism>
<dbReference type="Proteomes" id="UP000192790">
    <property type="component" value="Unassembled WGS sequence"/>
</dbReference>
<keyword evidence="6" id="KW-0238">DNA-binding</keyword>
<evidence type="ECO:0000256" key="3">
    <source>
        <dbReference type="ARBA" id="ARBA00022763"/>
    </source>
</evidence>
<dbReference type="InterPro" id="IPR003738">
    <property type="entry name" value="SRAP"/>
</dbReference>
<dbReference type="GO" id="GO:0016829">
    <property type="term" value="F:lyase activity"/>
    <property type="evidence" value="ECO:0007669"/>
    <property type="project" value="UniProtKB-KW"/>
</dbReference>
<name>A0A1W1ZJ08_9FIRM</name>
<evidence type="ECO:0000256" key="8">
    <source>
        <dbReference type="RuleBase" id="RU364100"/>
    </source>
</evidence>
<proteinExistence type="inferred from homology"/>
<accession>A0A1W1ZJ08</accession>
<dbReference type="GO" id="GO:0006508">
    <property type="term" value="P:proteolysis"/>
    <property type="evidence" value="ECO:0007669"/>
    <property type="project" value="UniProtKB-KW"/>
</dbReference>
<dbReference type="Pfam" id="PF02586">
    <property type="entry name" value="SRAP"/>
    <property type="match status" value="1"/>
</dbReference>
<dbReference type="SUPFAM" id="SSF143081">
    <property type="entry name" value="BB1717-like"/>
    <property type="match status" value="1"/>
</dbReference>
<evidence type="ECO:0000313" key="10">
    <source>
        <dbReference type="Proteomes" id="UP000192790"/>
    </source>
</evidence>
<evidence type="ECO:0000256" key="6">
    <source>
        <dbReference type="ARBA" id="ARBA00023125"/>
    </source>
</evidence>
<dbReference type="AlphaFoldDB" id="A0A1W1ZJ08"/>
<keyword evidence="5" id="KW-0190">Covalent protein-DNA linkage</keyword>
<keyword evidence="4 8" id="KW-0378">Hydrolase</keyword>
<dbReference type="GO" id="GO:0003697">
    <property type="term" value="F:single-stranded DNA binding"/>
    <property type="evidence" value="ECO:0007669"/>
    <property type="project" value="InterPro"/>
</dbReference>
<evidence type="ECO:0000256" key="1">
    <source>
        <dbReference type="ARBA" id="ARBA00008136"/>
    </source>
</evidence>
<dbReference type="InterPro" id="IPR036590">
    <property type="entry name" value="SRAP-like"/>
</dbReference>
<dbReference type="Gene3D" id="3.90.1680.10">
    <property type="entry name" value="SOS response associated peptidase-like"/>
    <property type="match status" value="1"/>
</dbReference>
<evidence type="ECO:0000256" key="4">
    <source>
        <dbReference type="ARBA" id="ARBA00022801"/>
    </source>
</evidence>
<gene>
    <name evidence="9" type="ORF">SAMN02745168_1153</name>
</gene>
<dbReference type="RefSeq" id="WP_084233781.1">
    <property type="nucleotide sequence ID" value="NZ_FWXW01000002.1"/>
</dbReference>
<keyword evidence="10" id="KW-1185">Reference proteome</keyword>
<keyword evidence="3" id="KW-0227">DNA damage</keyword>
<dbReference type="OrthoDB" id="9782620at2"/>
<evidence type="ECO:0000256" key="7">
    <source>
        <dbReference type="ARBA" id="ARBA00023239"/>
    </source>
</evidence>
<dbReference type="GO" id="GO:0106300">
    <property type="term" value="P:protein-DNA covalent cross-linking repair"/>
    <property type="evidence" value="ECO:0007669"/>
    <property type="project" value="InterPro"/>
</dbReference>
<dbReference type="PANTHER" id="PTHR13604">
    <property type="entry name" value="DC12-RELATED"/>
    <property type="match status" value="1"/>
</dbReference>
<keyword evidence="2 8" id="KW-0645">Protease</keyword>
<protein>
    <recommendedName>
        <fullName evidence="8">Abasic site processing protein</fullName>
        <ecNumber evidence="8">3.4.-.-</ecNumber>
    </recommendedName>
</protein>
<dbReference type="PANTHER" id="PTHR13604:SF0">
    <property type="entry name" value="ABASIC SITE PROCESSING PROTEIN HMCES"/>
    <property type="match status" value="1"/>
</dbReference>
<evidence type="ECO:0000256" key="5">
    <source>
        <dbReference type="ARBA" id="ARBA00023124"/>
    </source>
</evidence>
<sequence length="197" mass="22169">MCGRYILPADRDIQEIREILDEINRKYKDTRVSLGEIYPTNTAPVLLSGAEGDLSPRPMTWGFPQWKGPGVIINARSETALQKPTFRRAFLSRRCVVPSAGFFEWSKKEGAPKKEKYLFTLPGEPMLYMAGLYDESPEGLPRFVILTTAANPSVAEIHSRMPVVLRKSELPSWTQNLQTASEYLTRVPPALTRQNAG</sequence>
<dbReference type="STRING" id="1122930.SAMN02745168_1153"/>
<dbReference type="EMBL" id="FWXW01000002">
    <property type="protein sequence ID" value="SMC48367.1"/>
    <property type="molecule type" value="Genomic_DNA"/>
</dbReference>
<dbReference type="GO" id="GO:0008233">
    <property type="term" value="F:peptidase activity"/>
    <property type="evidence" value="ECO:0007669"/>
    <property type="project" value="UniProtKB-KW"/>
</dbReference>
<dbReference type="EC" id="3.4.-.-" evidence="8"/>
<evidence type="ECO:0000256" key="2">
    <source>
        <dbReference type="ARBA" id="ARBA00022670"/>
    </source>
</evidence>